<name>A0AA43Z9K1_9GAMM</name>
<dbReference type="InterPro" id="IPR011527">
    <property type="entry name" value="ABC1_TM_dom"/>
</dbReference>
<evidence type="ECO:0000256" key="5">
    <source>
        <dbReference type="ARBA" id="ARBA00022741"/>
    </source>
</evidence>
<evidence type="ECO:0000256" key="3">
    <source>
        <dbReference type="ARBA" id="ARBA00022475"/>
    </source>
</evidence>
<dbReference type="GO" id="GO:0140359">
    <property type="term" value="F:ABC-type transporter activity"/>
    <property type="evidence" value="ECO:0007669"/>
    <property type="project" value="InterPro"/>
</dbReference>
<comment type="caution">
    <text evidence="12">The sequence shown here is derived from an EMBL/GenBank/DDBJ whole genome shotgun (WGS) entry which is preliminary data.</text>
</comment>
<dbReference type="InterPro" id="IPR036640">
    <property type="entry name" value="ABC1_TM_sf"/>
</dbReference>
<feature type="transmembrane region" description="Helical" evidence="9">
    <location>
        <begin position="174"/>
        <end position="192"/>
    </location>
</feature>
<dbReference type="InterPro" id="IPR017871">
    <property type="entry name" value="ABC_transporter-like_CS"/>
</dbReference>
<evidence type="ECO:0000256" key="6">
    <source>
        <dbReference type="ARBA" id="ARBA00022840"/>
    </source>
</evidence>
<dbReference type="PANTHER" id="PTHR24221:SF654">
    <property type="entry name" value="ATP-BINDING CASSETTE SUB-FAMILY B MEMBER 6"/>
    <property type="match status" value="1"/>
</dbReference>
<dbReference type="GO" id="GO:0016887">
    <property type="term" value="F:ATP hydrolysis activity"/>
    <property type="evidence" value="ECO:0007669"/>
    <property type="project" value="InterPro"/>
</dbReference>
<dbReference type="InterPro" id="IPR003439">
    <property type="entry name" value="ABC_transporter-like_ATP-bd"/>
</dbReference>
<keyword evidence="5" id="KW-0547">Nucleotide-binding</keyword>
<evidence type="ECO:0000256" key="8">
    <source>
        <dbReference type="ARBA" id="ARBA00023136"/>
    </source>
</evidence>
<dbReference type="PROSITE" id="PS50893">
    <property type="entry name" value="ABC_TRANSPORTER_2"/>
    <property type="match status" value="1"/>
</dbReference>
<feature type="transmembrane region" description="Helical" evidence="9">
    <location>
        <begin position="71"/>
        <end position="91"/>
    </location>
</feature>
<sequence length="586" mass="63490">MTMRILLAFGRTYPARTALMLISLFLAGLAEGVGLTTLLPLLSVALGDETHSEFSLEVIAILQTFGLEPTVVTMITVMVLGMVVSSALVLLGNRQVGYTVAHVATDLRVALIRALLGSRWEYYLRQPTGALANSVATEAFRASTAYEHAANALALFIQAMVYVVIALFVSWQAAVLSLVLGVFLLLALQKLVKTSRHAGKSQTRLMRELLAHLTDTLGSVKPLKAMAREDIADSLLRHRADQLNEAMEHEVMSREALRALQGPMLAILAAGGLYVGLVVLKLPLSSVMVLIFLVVRILSLLHKAQQRHQRVASQESAYWALQKAIETAQADAEPGGGQRIPSLQDAIVFERVSFSYGDRPILDGVDLTIPVGAFTSLVGPSGAGKTTLLDLLCVLLAPQSGSIRVDGVPLEELDRQRWRRLIGYVPQETLLLHDSILANVTLGDPALTVADAERALRQAGAWDFVEKSPEGMQTVVGERGGKLSGGQRQRIVIARALAHRPRLLILDEATSALDPESEAAICQTLKQLTPAITVVAVSHRPALIDVADHVWRVHEGRLVRIKGPRETYRRFGERTPIGPEGSAPTA</sequence>
<evidence type="ECO:0000259" key="11">
    <source>
        <dbReference type="PROSITE" id="PS50929"/>
    </source>
</evidence>
<evidence type="ECO:0000256" key="4">
    <source>
        <dbReference type="ARBA" id="ARBA00022692"/>
    </source>
</evidence>
<keyword evidence="8 9" id="KW-0472">Membrane</keyword>
<organism evidence="12 13">
    <name type="scientific">Azotobacter chroococcum</name>
    <dbReference type="NCBI Taxonomy" id="353"/>
    <lineage>
        <taxon>Bacteria</taxon>
        <taxon>Pseudomonadati</taxon>
        <taxon>Pseudomonadota</taxon>
        <taxon>Gammaproteobacteria</taxon>
        <taxon>Pseudomonadales</taxon>
        <taxon>Pseudomonadaceae</taxon>
        <taxon>Azotobacter</taxon>
    </lineage>
</organism>
<dbReference type="PROSITE" id="PS50929">
    <property type="entry name" value="ABC_TM1F"/>
    <property type="match status" value="1"/>
</dbReference>
<dbReference type="PROSITE" id="PS00211">
    <property type="entry name" value="ABC_TRANSPORTER_1"/>
    <property type="match status" value="1"/>
</dbReference>
<gene>
    <name evidence="12" type="ORF">HA520_19590</name>
</gene>
<keyword evidence="2" id="KW-0813">Transport</keyword>
<evidence type="ECO:0000313" key="12">
    <source>
        <dbReference type="EMBL" id="NHN79454.1"/>
    </source>
</evidence>
<evidence type="ECO:0000259" key="10">
    <source>
        <dbReference type="PROSITE" id="PS50893"/>
    </source>
</evidence>
<dbReference type="InterPro" id="IPR039421">
    <property type="entry name" value="Type_1_exporter"/>
</dbReference>
<dbReference type="GO" id="GO:0034040">
    <property type="term" value="F:ATPase-coupled lipid transmembrane transporter activity"/>
    <property type="evidence" value="ECO:0007669"/>
    <property type="project" value="TreeGrafter"/>
</dbReference>
<keyword evidence="4 9" id="KW-0812">Transmembrane</keyword>
<protein>
    <submittedName>
        <fullName evidence="12">ABC transporter ATP-binding protein</fullName>
    </submittedName>
</protein>
<dbReference type="Gene3D" id="3.40.50.300">
    <property type="entry name" value="P-loop containing nucleotide triphosphate hydrolases"/>
    <property type="match status" value="1"/>
</dbReference>
<dbReference type="FunFam" id="3.40.50.300:FF:000299">
    <property type="entry name" value="ABC transporter ATP-binding protein/permease"/>
    <property type="match status" value="1"/>
</dbReference>
<feature type="domain" description="ABC transporter" evidence="10">
    <location>
        <begin position="347"/>
        <end position="580"/>
    </location>
</feature>
<keyword evidence="7 9" id="KW-1133">Transmembrane helix</keyword>
<dbReference type="Pfam" id="PF00664">
    <property type="entry name" value="ABC_membrane"/>
    <property type="match status" value="1"/>
</dbReference>
<dbReference type="GO" id="GO:0005524">
    <property type="term" value="F:ATP binding"/>
    <property type="evidence" value="ECO:0007669"/>
    <property type="project" value="UniProtKB-KW"/>
</dbReference>
<proteinExistence type="predicted"/>
<feature type="domain" description="ABC transmembrane type-1" evidence="11">
    <location>
        <begin position="18"/>
        <end position="301"/>
    </location>
</feature>
<dbReference type="GO" id="GO:0005886">
    <property type="term" value="C:plasma membrane"/>
    <property type="evidence" value="ECO:0007669"/>
    <property type="project" value="UniProtKB-SubCell"/>
</dbReference>
<keyword evidence="3" id="KW-1003">Cell membrane</keyword>
<reference evidence="12" key="1">
    <citation type="submission" date="2020-03" db="EMBL/GenBank/DDBJ databases">
        <title>Genome assembly of Azotobacter chroococcum W5.</title>
        <authorList>
            <person name="Kannepalli A."/>
        </authorList>
    </citation>
    <scope>NUCLEOTIDE SEQUENCE</scope>
    <source>
        <strain evidence="12">W5</strain>
    </source>
</reference>
<evidence type="ECO:0000256" key="1">
    <source>
        <dbReference type="ARBA" id="ARBA00004651"/>
    </source>
</evidence>
<accession>A0AA43Z9K1</accession>
<feature type="transmembrane region" description="Helical" evidence="9">
    <location>
        <begin position="282"/>
        <end position="301"/>
    </location>
</feature>
<keyword evidence="6 12" id="KW-0067">ATP-binding</keyword>
<dbReference type="PANTHER" id="PTHR24221">
    <property type="entry name" value="ATP-BINDING CASSETTE SUB-FAMILY B"/>
    <property type="match status" value="1"/>
</dbReference>
<dbReference type="SMART" id="SM00382">
    <property type="entry name" value="AAA"/>
    <property type="match status" value="1"/>
</dbReference>
<dbReference type="Proteomes" id="UP000736384">
    <property type="component" value="Unassembled WGS sequence"/>
</dbReference>
<comment type="subcellular location">
    <subcellularLocation>
        <location evidence="1">Cell membrane</location>
        <topology evidence="1">Multi-pass membrane protein</topology>
    </subcellularLocation>
</comment>
<dbReference type="Pfam" id="PF00005">
    <property type="entry name" value="ABC_tran"/>
    <property type="match status" value="1"/>
</dbReference>
<feature type="transmembrane region" description="Helical" evidence="9">
    <location>
        <begin position="149"/>
        <end position="168"/>
    </location>
</feature>
<dbReference type="InterPro" id="IPR003593">
    <property type="entry name" value="AAA+_ATPase"/>
</dbReference>
<evidence type="ECO:0000256" key="7">
    <source>
        <dbReference type="ARBA" id="ARBA00022989"/>
    </source>
</evidence>
<evidence type="ECO:0000313" key="13">
    <source>
        <dbReference type="Proteomes" id="UP000736384"/>
    </source>
</evidence>
<dbReference type="AlphaFoldDB" id="A0AA43Z9K1"/>
<evidence type="ECO:0000256" key="2">
    <source>
        <dbReference type="ARBA" id="ARBA00022448"/>
    </source>
</evidence>
<dbReference type="InterPro" id="IPR027417">
    <property type="entry name" value="P-loop_NTPase"/>
</dbReference>
<dbReference type="Gene3D" id="1.20.1560.10">
    <property type="entry name" value="ABC transporter type 1, transmembrane domain"/>
    <property type="match status" value="1"/>
</dbReference>
<evidence type="ECO:0000256" key="9">
    <source>
        <dbReference type="SAM" id="Phobius"/>
    </source>
</evidence>
<dbReference type="SUPFAM" id="SSF52540">
    <property type="entry name" value="P-loop containing nucleoside triphosphate hydrolases"/>
    <property type="match status" value="1"/>
</dbReference>
<dbReference type="EMBL" id="JAAPAP010000020">
    <property type="protein sequence ID" value="NHN79454.1"/>
    <property type="molecule type" value="Genomic_DNA"/>
</dbReference>
<dbReference type="SUPFAM" id="SSF90123">
    <property type="entry name" value="ABC transporter transmembrane region"/>
    <property type="match status" value="1"/>
</dbReference>